<keyword evidence="7" id="KW-0406">Ion transport</keyword>
<dbReference type="PRINTS" id="PR00286">
    <property type="entry name" value="CHARYBDTOXIN"/>
</dbReference>
<dbReference type="EMBL" id="FJ360837">
    <property type="protein sequence ID" value="ACJ23157.1"/>
    <property type="molecule type" value="mRNA"/>
</dbReference>
<keyword evidence="6" id="KW-0732">Signal</keyword>
<dbReference type="GO" id="GO:0005576">
    <property type="term" value="C:extracellular region"/>
    <property type="evidence" value="ECO:0007669"/>
    <property type="project" value="UniProtKB-SubCell"/>
</dbReference>
<evidence type="ECO:0000256" key="5">
    <source>
        <dbReference type="ARBA" id="ARBA00022872"/>
    </source>
</evidence>
<dbReference type="GO" id="GO:0034220">
    <property type="term" value="P:monoatomic ion transmembrane transport"/>
    <property type="evidence" value="ECO:0007669"/>
    <property type="project" value="UniProtKB-KW"/>
</dbReference>
<evidence type="ECO:0000313" key="7">
    <source>
        <dbReference type="EMBL" id="ACJ23157.1"/>
    </source>
</evidence>
<evidence type="ECO:0000256" key="4">
    <source>
        <dbReference type="ARBA" id="ARBA00022773"/>
    </source>
</evidence>
<dbReference type="InterPro" id="IPR036574">
    <property type="entry name" value="Scorpion_toxin-like_sf"/>
</dbReference>
<evidence type="ECO:0000256" key="6">
    <source>
        <dbReference type="SAM" id="SignalP"/>
    </source>
</evidence>
<keyword evidence="4" id="KW-0632">Potassium channel impairing toxin</keyword>
<dbReference type="PROSITE" id="PS01138">
    <property type="entry name" value="SCORP_SHORT_TOXIN"/>
    <property type="match status" value="1"/>
</dbReference>
<sequence length="61" mass="6650">MKVFFAVLITLFVCSMIIGIHAGMPIILVKCTGSQQCLKPCKDAGMRFGKCMNGKCHCTPK</sequence>
<comment type="subcellular location">
    <subcellularLocation>
        <location evidence="1">Secreted</location>
    </subcellularLocation>
</comment>
<keyword evidence="5" id="KW-0872">Ion channel impairing toxin</keyword>
<dbReference type="Gene3D" id="3.30.30.10">
    <property type="entry name" value="Knottin, scorpion toxin-like"/>
    <property type="match status" value="1"/>
</dbReference>
<protein>
    <submittedName>
        <fullName evidence="7">Putative potassium channel toxin Tx821</fullName>
    </submittedName>
</protein>
<name>B8XH48_BUTIS</name>
<dbReference type="InterPro" id="IPR001947">
    <property type="entry name" value="Scorpion_toxinS_K_inh"/>
</dbReference>
<dbReference type="GO" id="GO:0090729">
    <property type="term" value="F:toxin activity"/>
    <property type="evidence" value="ECO:0007669"/>
    <property type="project" value="UniProtKB-KW"/>
</dbReference>
<feature type="chain" id="PRO_5002878931" evidence="6">
    <location>
        <begin position="23"/>
        <end position="61"/>
    </location>
</feature>
<organism evidence="7">
    <name type="scientific">Buthus israelis</name>
    <name type="common">Israeli scorpion</name>
    <name type="synonym">Buthus occitanus israelis</name>
    <dbReference type="NCBI Taxonomy" id="2899555"/>
    <lineage>
        <taxon>Eukaryota</taxon>
        <taxon>Metazoa</taxon>
        <taxon>Ecdysozoa</taxon>
        <taxon>Arthropoda</taxon>
        <taxon>Chelicerata</taxon>
        <taxon>Arachnida</taxon>
        <taxon>Scorpiones</taxon>
        <taxon>Buthida</taxon>
        <taxon>Buthoidea</taxon>
        <taxon>Buthidae</taxon>
        <taxon>Buthus</taxon>
    </lineage>
</organism>
<dbReference type="FunFam" id="3.30.30.10:FF:000009">
    <property type="entry name" value="Potassium channel toxin alpha-KTx 4.3"/>
    <property type="match status" value="1"/>
</dbReference>
<dbReference type="AlphaFoldDB" id="B8XH48"/>
<feature type="signal peptide" evidence="6">
    <location>
        <begin position="1"/>
        <end position="22"/>
    </location>
</feature>
<proteinExistence type="evidence at transcript level"/>
<dbReference type="SUPFAM" id="SSF57095">
    <property type="entry name" value="Scorpion toxin-like"/>
    <property type="match status" value="1"/>
</dbReference>
<keyword evidence="3" id="KW-0800">Toxin</keyword>
<dbReference type="GO" id="GO:0015459">
    <property type="term" value="F:potassium channel regulator activity"/>
    <property type="evidence" value="ECO:0007669"/>
    <property type="project" value="UniProtKB-KW"/>
</dbReference>
<evidence type="ECO:0000256" key="2">
    <source>
        <dbReference type="ARBA" id="ARBA00022525"/>
    </source>
</evidence>
<keyword evidence="2" id="KW-0964">Secreted</keyword>
<reference evidence="7" key="1">
    <citation type="submission" date="2008-10" db="EMBL/GenBank/DDBJ databases">
        <title>Buthus occitanus israelis scorpion toxin.</title>
        <authorList>
            <person name="Zilberberg N."/>
            <person name="Kozminsky-Atias A."/>
        </authorList>
    </citation>
    <scope>NUCLEOTIDE SEQUENCE</scope>
</reference>
<keyword evidence="7" id="KW-0407">Ion channel</keyword>
<keyword evidence="7" id="KW-0813">Transport</keyword>
<evidence type="ECO:0000256" key="3">
    <source>
        <dbReference type="ARBA" id="ARBA00022656"/>
    </source>
</evidence>
<evidence type="ECO:0000256" key="1">
    <source>
        <dbReference type="ARBA" id="ARBA00004613"/>
    </source>
</evidence>
<dbReference type="GO" id="GO:0008200">
    <property type="term" value="F:ion channel inhibitor activity"/>
    <property type="evidence" value="ECO:0007669"/>
    <property type="project" value="InterPro"/>
</dbReference>
<accession>B8XH48</accession>
<dbReference type="Pfam" id="PF00451">
    <property type="entry name" value="Toxin_2"/>
    <property type="match status" value="1"/>
</dbReference>